<dbReference type="PROSITE" id="PS50181">
    <property type="entry name" value="FBOX"/>
    <property type="match status" value="1"/>
</dbReference>
<keyword evidence="3" id="KW-1185">Reference proteome</keyword>
<dbReference type="PANTHER" id="PTHR31482:SF18">
    <property type="entry name" value="ESTS AU081301(E20138)"/>
    <property type="match status" value="1"/>
</dbReference>
<feature type="domain" description="F-box" evidence="1">
    <location>
        <begin position="6"/>
        <end position="53"/>
    </location>
</feature>
<dbReference type="Proteomes" id="UP001293593">
    <property type="component" value="Unassembled WGS sequence"/>
</dbReference>
<evidence type="ECO:0000259" key="1">
    <source>
        <dbReference type="PROSITE" id="PS50181"/>
    </source>
</evidence>
<dbReference type="InterPro" id="IPR001810">
    <property type="entry name" value="F-box_dom"/>
</dbReference>
<reference evidence="2" key="1">
    <citation type="submission" date="2023-10" db="EMBL/GenBank/DDBJ databases">
        <title>Chromosome-level genome of the transformable northern wattle, Acacia crassicarpa.</title>
        <authorList>
            <person name="Massaro I."/>
            <person name="Sinha N.R."/>
            <person name="Poethig S."/>
            <person name="Leichty A.R."/>
        </authorList>
    </citation>
    <scope>NUCLEOTIDE SEQUENCE</scope>
    <source>
        <strain evidence="2">Acra3RX</strain>
        <tissue evidence="2">Leaf</tissue>
    </source>
</reference>
<dbReference type="SUPFAM" id="SSF81383">
    <property type="entry name" value="F-box domain"/>
    <property type="match status" value="1"/>
</dbReference>
<dbReference type="InterPro" id="IPR036047">
    <property type="entry name" value="F-box-like_dom_sf"/>
</dbReference>
<comment type="caution">
    <text evidence="2">The sequence shown here is derived from an EMBL/GenBank/DDBJ whole genome shotgun (WGS) entry which is preliminary data.</text>
</comment>
<dbReference type="CDD" id="cd09917">
    <property type="entry name" value="F-box_SF"/>
    <property type="match status" value="1"/>
</dbReference>
<name>A0AAE1MEU2_9FABA</name>
<dbReference type="Pfam" id="PF12937">
    <property type="entry name" value="F-box-like"/>
    <property type="match status" value="1"/>
</dbReference>
<dbReference type="SMART" id="SM00256">
    <property type="entry name" value="FBOX"/>
    <property type="match status" value="1"/>
</dbReference>
<accession>A0AAE1MEU2</accession>
<evidence type="ECO:0000313" key="3">
    <source>
        <dbReference type="Proteomes" id="UP001293593"/>
    </source>
</evidence>
<gene>
    <name evidence="2" type="ORF">QN277_005981</name>
</gene>
<protein>
    <recommendedName>
        <fullName evidence="1">F-box domain-containing protein</fullName>
    </recommendedName>
</protein>
<dbReference type="AlphaFoldDB" id="A0AAE1MEU2"/>
<dbReference type="EMBL" id="JAWXYG010000011">
    <property type="protein sequence ID" value="KAK4259673.1"/>
    <property type="molecule type" value="Genomic_DNA"/>
</dbReference>
<evidence type="ECO:0000313" key="2">
    <source>
        <dbReference type="EMBL" id="KAK4259673.1"/>
    </source>
</evidence>
<organism evidence="2 3">
    <name type="scientific">Acacia crassicarpa</name>
    <name type="common">northern wattle</name>
    <dbReference type="NCBI Taxonomy" id="499986"/>
    <lineage>
        <taxon>Eukaryota</taxon>
        <taxon>Viridiplantae</taxon>
        <taxon>Streptophyta</taxon>
        <taxon>Embryophyta</taxon>
        <taxon>Tracheophyta</taxon>
        <taxon>Spermatophyta</taxon>
        <taxon>Magnoliopsida</taxon>
        <taxon>eudicotyledons</taxon>
        <taxon>Gunneridae</taxon>
        <taxon>Pentapetalae</taxon>
        <taxon>rosids</taxon>
        <taxon>fabids</taxon>
        <taxon>Fabales</taxon>
        <taxon>Fabaceae</taxon>
        <taxon>Caesalpinioideae</taxon>
        <taxon>mimosoid clade</taxon>
        <taxon>Acacieae</taxon>
        <taxon>Acacia</taxon>
    </lineage>
</organism>
<dbReference type="Gene3D" id="1.20.1280.50">
    <property type="match status" value="1"/>
</dbReference>
<proteinExistence type="predicted"/>
<dbReference type="PANTHER" id="PTHR31482">
    <property type="entry name" value="ESTS AU081301(E20138)"/>
    <property type="match status" value="1"/>
</dbReference>
<sequence>MENICKVCLLDLPNSILECILERLSPSELCKVSTLCTFLREKIRTSEHLWEAILKRKWGRVIGDSALREWHRFVAFRKASSSEAKSRSSNTSETSGTSSFKSDWPIIITIGSSSRNISQWTDDSFPDDSIMDLCISLEIGLFWFPAQLYNERNDWTIQNWHDAMLSYDSRTDTFKARYPLHGWSEVGGNVGWDKVRAPAVDISPFSVYASNSIIHDLKPGDHIEIQWRHSLQYPFDWWYALISHVDTCDGRGSACRCHDNDQLVLEFIEYPIESYWRRAVLSRKVACYKEQGNQRFGFYGGIRKIQTQDEIARWNKEILPISNP</sequence>